<dbReference type="SUPFAM" id="SSF111369">
    <property type="entry name" value="HlyD-like secretion proteins"/>
    <property type="match status" value="1"/>
</dbReference>
<dbReference type="InterPro" id="IPR058626">
    <property type="entry name" value="MdtA-like_b-barrel"/>
</dbReference>
<keyword evidence="5" id="KW-0732">Signal</keyword>
<feature type="domain" description="Multidrug resistance protein MdtA-like alpha-helical hairpin" evidence="6">
    <location>
        <begin position="106"/>
        <end position="174"/>
    </location>
</feature>
<dbReference type="Pfam" id="PF25944">
    <property type="entry name" value="Beta-barrel_RND"/>
    <property type="match status" value="1"/>
</dbReference>
<dbReference type="Pfam" id="PF25876">
    <property type="entry name" value="HH_MFP_RND"/>
    <property type="match status" value="1"/>
</dbReference>
<evidence type="ECO:0000259" key="7">
    <source>
        <dbReference type="Pfam" id="PF25917"/>
    </source>
</evidence>
<evidence type="ECO:0000256" key="4">
    <source>
        <dbReference type="SAM" id="MobiDB-lite"/>
    </source>
</evidence>
<dbReference type="Gene3D" id="1.10.287.470">
    <property type="entry name" value="Helix hairpin bin"/>
    <property type="match status" value="1"/>
</dbReference>
<dbReference type="GO" id="GO:0005886">
    <property type="term" value="C:plasma membrane"/>
    <property type="evidence" value="ECO:0007669"/>
    <property type="project" value="TreeGrafter"/>
</dbReference>
<evidence type="ECO:0000313" key="11">
    <source>
        <dbReference type="Proteomes" id="UP000494117"/>
    </source>
</evidence>
<dbReference type="InterPro" id="IPR058624">
    <property type="entry name" value="MdtA-like_HH"/>
</dbReference>
<dbReference type="GO" id="GO:0046677">
    <property type="term" value="P:response to antibiotic"/>
    <property type="evidence" value="ECO:0007669"/>
    <property type="project" value="TreeGrafter"/>
</dbReference>
<dbReference type="Pfam" id="PF25917">
    <property type="entry name" value="BSH_RND"/>
    <property type="match status" value="1"/>
</dbReference>
<keyword evidence="3" id="KW-0175">Coiled coil</keyword>
<dbReference type="Gene3D" id="2.40.30.170">
    <property type="match status" value="1"/>
</dbReference>
<dbReference type="FunFam" id="2.40.420.20:FF:000001">
    <property type="entry name" value="Efflux RND transporter periplasmic adaptor subunit"/>
    <property type="match status" value="1"/>
</dbReference>
<gene>
    <name evidence="10" type="primary">srpA</name>
    <name evidence="10" type="ORF">LMG26858_02821</name>
</gene>
<evidence type="ECO:0000259" key="8">
    <source>
        <dbReference type="Pfam" id="PF25944"/>
    </source>
</evidence>
<dbReference type="InterPro" id="IPR058627">
    <property type="entry name" value="MdtA-like_C"/>
</dbReference>
<evidence type="ECO:0000313" key="10">
    <source>
        <dbReference type="EMBL" id="CAB3872887.1"/>
    </source>
</evidence>
<evidence type="ECO:0000256" key="2">
    <source>
        <dbReference type="ARBA" id="ARBA00009477"/>
    </source>
</evidence>
<dbReference type="AlphaFoldDB" id="A0A6S7D0W7"/>
<evidence type="ECO:0000259" key="6">
    <source>
        <dbReference type="Pfam" id="PF25876"/>
    </source>
</evidence>
<dbReference type="Gene3D" id="2.40.50.100">
    <property type="match status" value="1"/>
</dbReference>
<feature type="domain" description="Multidrug resistance protein MdtA-like C-terminal permuted SH3" evidence="9">
    <location>
        <begin position="304"/>
        <end position="365"/>
    </location>
</feature>
<dbReference type="PANTHER" id="PTHR30158">
    <property type="entry name" value="ACRA/E-RELATED COMPONENT OF DRUG EFFLUX TRANSPORTER"/>
    <property type="match status" value="1"/>
</dbReference>
<protein>
    <submittedName>
        <fullName evidence="10">Solvent efflux pump periplasmic linker SrpA</fullName>
    </submittedName>
</protein>
<dbReference type="GO" id="GO:0022857">
    <property type="term" value="F:transmembrane transporter activity"/>
    <property type="evidence" value="ECO:0007669"/>
    <property type="project" value="InterPro"/>
</dbReference>
<dbReference type="PANTHER" id="PTHR30158:SF24">
    <property type="entry name" value="HLYD FAMILY SECRETION PROTEIN"/>
    <property type="match status" value="1"/>
</dbReference>
<dbReference type="Proteomes" id="UP000494117">
    <property type="component" value="Unassembled WGS sequence"/>
</dbReference>
<accession>A0A6S7D0W7</accession>
<feature type="chain" id="PRO_5028868732" evidence="5">
    <location>
        <begin position="33"/>
        <end position="389"/>
    </location>
</feature>
<dbReference type="NCBIfam" id="TIGR01730">
    <property type="entry name" value="RND_mfp"/>
    <property type="match status" value="1"/>
</dbReference>
<dbReference type="EMBL" id="CADILG010000019">
    <property type="protein sequence ID" value="CAB3872887.1"/>
    <property type="molecule type" value="Genomic_DNA"/>
</dbReference>
<evidence type="ECO:0000256" key="1">
    <source>
        <dbReference type="ARBA" id="ARBA00004196"/>
    </source>
</evidence>
<evidence type="ECO:0000259" key="9">
    <source>
        <dbReference type="Pfam" id="PF25967"/>
    </source>
</evidence>
<feature type="domain" description="Multidrug resistance protein MdtA-like beta-barrel" evidence="8">
    <location>
        <begin position="211"/>
        <end position="297"/>
    </location>
</feature>
<feature type="coiled-coil region" evidence="3">
    <location>
        <begin position="105"/>
        <end position="170"/>
    </location>
</feature>
<dbReference type="InterPro" id="IPR058625">
    <property type="entry name" value="MdtA-like_BSH"/>
</dbReference>
<evidence type="ECO:0000256" key="5">
    <source>
        <dbReference type="SAM" id="SignalP"/>
    </source>
</evidence>
<feature type="domain" description="Multidrug resistance protein MdtA-like barrel-sandwich hybrid" evidence="7">
    <location>
        <begin position="64"/>
        <end position="207"/>
    </location>
</feature>
<comment type="subcellular location">
    <subcellularLocation>
        <location evidence="1">Cell envelope</location>
    </subcellularLocation>
</comment>
<comment type="similarity">
    <text evidence="2">Belongs to the membrane fusion protein (MFP) (TC 8.A.1) family.</text>
</comment>
<proteinExistence type="inferred from homology"/>
<dbReference type="InterPro" id="IPR006143">
    <property type="entry name" value="RND_pump_MFP"/>
</dbReference>
<reference evidence="10 11" key="1">
    <citation type="submission" date="2020-04" db="EMBL/GenBank/DDBJ databases">
        <authorList>
            <person name="De Canck E."/>
        </authorList>
    </citation>
    <scope>NUCLEOTIDE SEQUENCE [LARGE SCALE GENOMIC DNA]</scope>
    <source>
        <strain evidence="10 11">LMG 26858</strain>
    </source>
</reference>
<evidence type="ECO:0000256" key="3">
    <source>
        <dbReference type="SAM" id="Coils"/>
    </source>
</evidence>
<sequence>MSEDNMTRYRASAAALSLLAVLAGCGSQEPQAAQEQPVEVAPLVIAPRAQAIVADLPGRITPVRVAEVRARVAGIVQKRHFEEGATVKEGDLLFTIEPAPLEAALGRAQGALARAQAQVKQAQALVNRYQPLVKIEAISKQEYDDALAALQTAKADQQSAQAEVNTARLDLGYASVRAPISGRIGRGLVTEGSLVGQGESTPMALIQQIDPIYADFRQPATAALKLRAAVADGSTQAAGQAEPAVSIRVDGTNHTAKGKLLFSDVSVDPGTGQVLLRGQFSNPDGLLLPGMYVRVSAEQRMDHNAIFVPQRAVMRGADGQARLLLVSAEGKAEERAVQTGAMQGAEWQITQGLAAGDRVIVDGAAKIPAGTPLSVKQTGAQAPGQEPAR</sequence>
<keyword evidence="11" id="KW-1185">Reference proteome</keyword>
<organism evidence="10 11">
    <name type="scientific">Achromobacter anxifer</name>
    <dbReference type="NCBI Taxonomy" id="1287737"/>
    <lineage>
        <taxon>Bacteria</taxon>
        <taxon>Pseudomonadati</taxon>
        <taxon>Pseudomonadota</taxon>
        <taxon>Betaproteobacteria</taxon>
        <taxon>Burkholderiales</taxon>
        <taxon>Alcaligenaceae</taxon>
        <taxon>Achromobacter</taxon>
    </lineage>
</organism>
<name>A0A6S7D0W7_9BURK</name>
<dbReference type="Gene3D" id="2.40.420.20">
    <property type="match status" value="1"/>
</dbReference>
<feature type="region of interest" description="Disordered" evidence="4">
    <location>
        <begin position="370"/>
        <end position="389"/>
    </location>
</feature>
<dbReference type="GO" id="GO:0030313">
    <property type="term" value="C:cell envelope"/>
    <property type="evidence" value="ECO:0007669"/>
    <property type="project" value="UniProtKB-SubCell"/>
</dbReference>
<dbReference type="Pfam" id="PF25967">
    <property type="entry name" value="RND-MFP_C"/>
    <property type="match status" value="1"/>
</dbReference>
<feature type="signal peptide" evidence="5">
    <location>
        <begin position="1"/>
        <end position="32"/>
    </location>
</feature>